<dbReference type="InterPro" id="IPR010982">
    <property type="entry name" value="Lambda_DNA-bd_dom_sf"/>
</dbReference>
<dbReference type="EMBL" id="JBHSSK010000021">
    <property type="protein sequence ID" value="MFC6207220.1"/>
    <property type="molecule type" value="Genomic_DNA"/>
</dbReference>
<name>A0ABW1STY5_9LACO</name>
<accession>A0ABW1STY5</accession>
<evidence type="ECO:0000259" key="1">
    <source>
        <dbReference type="PROSITE" id="PS50943"/>
    </source>
</evidence>
<sequence length="88" mass="9757">MKIDDLIQEELKDPEFAAAYRDEGELLDTAMALYHARESAGLTQAELAERAATTQATIARIERGDNVSFTKYAQIAHALGKKLKVSFE</sequence>
<gene>
    <name evidence="2" type="ORF">ACFP1G_06980</name>
</gene>
<evidence type="ECO:0000313" key="2">
    <source>
        <dbReference type="EMBL" id="MFC6207220.1"/>
    </source>
</evidence>
<organism evidence="2 3">
    <name type="scientific">Levilactobacillus tongjiangensis</name>
    <dbReference type="NCBI Taxonomy" id="2486023"/>
    <lineage>
        <taxon>Bacteria</taxon>
        <taxon>Bacillati</taxon>
        <taxon>Bacillota</taxon>
        <taxon>Bacilli</taxon>
        <taxon>Lactobacillales</taxon>
        <taxon>Lactobacillaceae</taxon>
        <taxon>Levilactobacillus</taxon>
    </lineage>
</organism>
<feature type="domain" description="HTH cro/C1-type" evidence="1">
    <location>
        <begin position="33"/>
        <end position="86"/>
    </location>
</feature>
<dbReference type="Proteomes" id="UP001596254">
    <property type="component" value="Unassembled WGS sequence"/>
</dbReference>
<dbReference type="InterPro" id="IPR001387">
    <property type="entry name" value="Cro/C1-type_HTH"/>
</dbReference>
<dbReference type="SMART" id="SM00530">
    <property type="entry name" value="HTH_XRE"/>
    <property type="match status" value="1"/>
</dbReference>
<dbReference type="RefSeq" id="WP_125691672.1">
    <property type="nucleotide sequence ID" value="NZ_JBHSSK010000021.1"/>
</dbReference>
<dbReference type="CDD" id="cd00093">
    <property type="entry name" value="HTH_XRE"/>
    <property type="match status" value="1"/>
</dbReference>
<evidence type="ECO:0000313" key="3">
    <source>
        <dbReference type="Proteomes" id="UP001596254"/>
    </source>
</evidence>
<dbReference type="SUPFAM" id="SSF47413">
    <property type="entry name" value="lambda repressor-like DNA-binding domains"/>
    <property type="match status" value="1"/>
</dbReference>
<comment type="caution">
    <text evidence="2">The sequence shown here is derived from an EMBL/GenBank/DDBJ whole genome shotgun (WGS) entry which is preliminary data.</text>
</comment>
<keyword evidence="3" id="KW-1185">Reference proteome</keyword>
<proteinExistence type="predicted"/>
<protein>
    <submittedName>
        <fullName evidence="2">Helix-turn-helix domain-containing protein</fullName>
    </submittedName>
</protein>
<dbReference type="PROSITE" id="PS50943">
    <property type="entry name" value="HTH_CROC1"/>
    <property type="match status" value="1"/>
</dbReference>
<reference evidence="3" key="1">
    <citation type="journal article" date="2019" name="Int. J. Syst. Evol. Microbiol.">
        <title>The Global Catalogue of Microorganisms (GCM) 10K type strain sequencing project: providing services to taxonomists for standard genome sequencing and annotation.</title>
        <authorList>
            <consortium name="The Broad Institute Genomics Platform"/>
            <consortium name="The Broad Institute Genome Sequencing Center for Infectious Disease"/>
            <person name="Wu L."/>
            <person name="Ma J."/>
        </authorList>
    </citation>
    <scope>NUCLEOTIDE SEQUENCE [LARGE SCALE GENOMIC DNA]</scope>
    <source>
        <strain evidence="3">CCM 8905</strain>
    </source>
</reference>
<dbReference type="Pfam" id="PF01381">
    <property type="entry name" value="HTH_3"/>
    <property type="match status" value="1"/>
</dbReference>
<dbReference type="Gene3D" id="1.10.260.40">
    <property type="entry name" value="lambda repressor-like DNA-binding domains"/>
    <property type="match status" value="1"/>
</dbReference>